<sequence>MLLFLIIRDGNVSKWNEIDKVYLLGGVFGAFVVYTVMQGITKLGPAYAVTLLLVSQLIVALIIDTYGLFGTEKVAFTANKGIGIAIMIIGILVFKLK</sequence>
<evidence type="ECO:0000313" key="3">
    <source>
        <dbReference type="Proteomes" id="UP000199087"/>
    </source>
</evidence>
<dbReference type="PANTHER" id="PTHR34821">
    <property type="entry name" value="INNER MEMBRANE PROTEIN YDCZ"/>
    <property type="match status" value="1"/>
</dbReference>
<dbReference type="AlphaFoldDB" id="A0A0U1NXP2"/>
<name>A0A0U1NXP2_9BACI</name>
<proteinExistence type="predicted"/>
<organism evidence="2 3">
    <name type="scientific">Neobacillus massiliamazoniensis</name>
    <dbReference type="NCBI Taxonomy" id="1499688"/>
    <lineage>
        <taxon>Bacteria</taxon>
        <taxon>Bacillati</taxon>
        <taxon>Bacillota</taxon>
        <taxon>Bacilli</taxon>
        <taxon>Bacillales</taxon>
        <taxon>Bacillaceae</taxon>
        <taxon>Neobacillus</taxon>
    </lineage>
</organism>
<keyword evidence="1" id="KW-0812">Transmembrane</keyword>
<accession>A0A0U1NXP2</accession>
<keyword evidence="1" id="KW-1133">Transmembrane helix</keyword>
<dbReference type="GO" id="GO:0005886">
    <property type="term" value="C:plasma membrane"/>
    <property type="evidence" value="ECO:0007669"/>
    <property type="project" value="TreeGrafter"/>
</dbReference>
<protein>
    <submittedName>
        <fullName evidence="2">Membrane protein</fullName>
    </submittedName>
</protein>
<dbReference type="EMBL" id="CVRB01000003">
    <property type="protein sequence ID" value="CRK82799.1"/>
    <property type="molecule type" value="Genomic_DNA"/>
</dbReference>
<dbReference type="PANTHER" id="PTHR34821:SF3">
    <property type="entry name" value="MEMBRANE PROTEIN"/>
    <property type="match status" value="1"/>
</dbReference>
<reference evidence="3" key="1">
    <citation type="submission" date="2015-05" db="EMBL/GenBank/DDBJ databases">
        <authorList>
            <person name="Urmite Genomes"/>
        </authorList>
    </citation>
    <scope>NUCLEOTIDE SEQUENCE [LARGE SCALE GENOMIC DNA]</scope>
    <source>
        <strain evidence="3">LF1</strain>
    </source>
</reference>
<feature type="transmembrane region" description="Helical" evidence="1">
    <location>
        <begin position="46"/>
        <end position="69"/>
    </location>
</feature>
<dbReference type="STRING" id="1499688.BN000_02749"/>
<dbReference type="Proteomes" id="UP000199087">
    <property type="component" value="Unassembled WGS sequence"/>
</dbReference>
<gene>
    <name evidence="2" type="ORF">BN000_02749</name>
</gene>
<keyword evidence="1" id="KW-0472">Membrane</keyword>
<feature type="transmembrane region" description="Helical" evidence="1">
    <location>
        <begin position="21"/>
        <end position="40"/>
    </location>
</feature>
<dbReference type="Pfam" id="PF04657">
    <property type="entry name" value="DMT_YdcZ"/>
    <property type="match status" value="1"/>
</dbReference>
<evidence type="ECO:0000256" key="1">
    <source>
        <dbReference type="SAM" id="Phobius"/>
    </source>
</evidence>
<keyword evidence="3" id="KW-1185">Reference proteome</keyword>
<dbReference type="InterPro" id="IPR006750">
    <property type="entry name" value="YdcZ"/>
</dbReference>
<feature type="transmembrane region" description="Helical" evidence="1">
    <location>
        <begin position="76"/>
        <end position="94"/>
    </location>
</feature>
<evidence type="ECO:0000313" key="2">
    <source>
        <dbReference type="EMBL" id="CRK82799.1"/>
    </source>
</evidence>